<reference evidence="2 3" key="1">
    <citation type="submission" date="2019-11" db="EMBL/GenBank/DDBJ databases">
        <authorList>
            <person name="Ay H."/>
        </authorList>
    </citation>
    <scope>NUCLEOTIDE SEQUENCE [LARGE SCALE GENOMIC DNA]</scope>
    <source>
        <strain evidence="2 3">BG9H</strain>
    </source>
</reference>
<gene>
    <name evidence="2" type="ORF">GKQ77_01615</name>
</gene>
<evidence type="ECO:0000256" key="1">
    <source>
        <dbReference type="SAM" id="MobiDB-lite"/>
    </source>
</evidence>
<accession>A0ABS6YFS6</accession>
<dbReference type="EMBL" id="WMBF01000006">
    <property type="protein sequence ID" value="MBW5420268.1"/>
    <property type="molecule type" value="Genomic_DNA"/>
</dbReference>
<evidence type="ECO:0000313" key="3">
    <source>
        <dbReference type="Proteomes" id="UP001197114"/>
    </source>
</evidence>
<evidence type="ECO:0008006" key="4">
    <source>
        <dbReference type="Google" id="ProtNLM"/>
    </source>
</evidence>
<dbReference type="Proteomes" id="UP001197114">
    <property type="component" value="Unassembled WGS sequence"/>
</dbReference>
<organism evidence="2 3">
    <name type="scientific">Streptomyces anatolicus</name>
    <dbReference type="NCBI Taxonomy" id="2675858"/>
    <lineage>
        <taxon>Bacteria</taxon>
        <taxon>Bacillati</taxon>
        <taxon>Actinomycetota</taxon>
        <taxon>Actinomycetes</taxon>
        <taxon>Kitasatosporales</taxon>
        <taxon>Streptomycetaceae</taxon>
        <taxon>Streptomyces</taxon>
    </lineage>
</organism>
<feature type="region of interest" description="Disordered" evidence="1">
    <location>
        <begin position="115"/>
        <end position="145"/>
    </location>
</feature>
<protein>
    <recommendedName>
        <fullName evidence="4">Tail terminator</fullName>
    </recommendedName>
</protein>
<comment type="caution">
    <text evidence="2">The sequence shown here is derived from an EMBL/GenBank/DDBJ whole genome shotgun (WGS) entry which is preliminary data.</text>
</comment>
<proteinExistence type="predicted"/>
<name>A0ABS6YFS6_9ACTN</name>
<evidence type="ECO:0000313" key="2">
    <source>
        <dbReference type="EMBL" id="MBW5420268.1"/>
    </source>
</evidence>
<dbReference type="InterPro" id="IPR024411">
    <property type="entry name" value="Tail_terminator_phage"/>
</dbReference>
<keyword evidence="3" id="KW-1185">Reference proteome</keyword>
<dbReference type="Pfam" id="PF12691">
    <property type="entry name" value="Phage_tail_terminator_6"/>
    <property type="match status" value="1"/>
</dbReference>
<sequence>MPVGHTSSILDGLAELLDSAGLGVYRPAGVYADDETAIFLHRMPEGPDRAYAITPYPVEDTGQTDVTDGLQIRMRAGPDPREVLDMADAVRDLLHMRENTLVGGVRLSLIWRQSQAPMGQDEHGREELTSNYYARSNRPGPHVYE</sequence>